<dbReference type="OrthoDB" id="24581at2759"/>
<sequence length="148" mass="15914">MGSLGFLTPFEFLHAECSGGYEGPNYKGVPSLVICLKVMRACFVQQALITLRQITWNGSNVSDSIYRCHRLLCTIIRKQMSLEPAIPPVHALNEVVVVDRGVGAALAELVCFCEDIELTKISADGIIIAYLTGSIAYSLSAGGSIAHP</sequence>
<dbReference type="GeneID" id="20086774"/>
<dbReference type="GO" id="GO:0003951">
    <property type="term" value="F:NAD+ kinase activity"/>
    <property type="evidence" value="ECO:0007669"/>
    <property type="project" value="InterPro"/>
</dbReference>
<dbReference type="PANTHER" id="PTHR20275">
    <property type="entry name" value="NAD KINASE"/>
    <property type="match status" value="1"/>
</dbReference>
<dbReference type="GO" id="GO:0019674">
    <property type="term" value="P:NAD+ metabolic process"/>
    <property type="evidence" value="ECO:0007669"/>
    <property type="project" value="InterPro"/>
</dbReference>
<protein>
    <submittedName>
        <fullName evidence="1">Uncharacterized protein</fullName>
    </submittedName>
</protein>
<accession>A0A024TTE5</accession>
<dbReference type="eggNOG" id="KOG2178">
    <property type="taxonomic scope" value="Eukaryota"/>
</dbReference>
<dbReference type="EMBL" id="KI913973">
    <property type="protein sequence ID" value="ETV97390.1"/>
    <property type="molecule type" value="Genomic_DNA"/>
</dbReference>
<dbReference type="InterPro" id="IPR016064">
    <property type="entry name" value="NAD/diacylglycerol_kinase_sf"/>
</dbReference>
<dbReference type="Gene3D" id="2.60.200.30">
    <property type="entry name" value="Probable inorganic polyphosphate/atp-NAD kinase, domain 2"/>
    <property type="match status" value="1"/>
</dbReference>
<dbReference type="Pfam" id="PF20143">
    <property type="entry name" value="NAD_kinase_C"/>
    <property type="match status" value="1"/>
</dbReference>
<dbReference type="SUPFAM" id="SSF111331">
    <property type="entry name" value="NAD kinase/diacylglycerol kinase-like"/>
    <property type="match status" value="1"/>
</dbReference>
<proteinExistence type="predicted"/>
<name>A0A024TTE5_9STRA</name>
<dbReference type="PANTHER" id="PTHR20275:SF0">
    <property type="entry name" value="NAD KINASE"/>
    <property type="match status" value="1"/>
</dbReference>
<dbReference type="RefSeq" id="XP_008874098.1">
    <property type="nucleotide sequence ID" value="XM_008875876.1"/>
</dbReference>
<gene>
    <name evidence="1" type="ORF">H310_09724</name>
</gene>
<dbReference type="AlphaFoldDB" id="A0A024TTE5"/>
<dbReference type="VEuPathDB" id="FungiDB:H310_09724"/>
<dbReference type="GO" id="GO:0006741">
    <property type="term" value="P:NADP+ biosynthetic process"/>
    <property type="evidence" value="ECO:0007669"/>
    <property type="project" value="TreeGrafter"/>
</dbReference>
<dbReference type="InterPro" id="IPR017437">
    <property type="entry name" value="ATP-NAD_kinase_PpnK-typ_C"/>
</dbReference>
<dbReference type="STRING" id="157072.A0A024TTE5"/>
<reference evidence="1" key="1">
    <citation type="submission" date="2013-12" db="EMBL/GenBank/DDBJ databases">
        <title>The Genome Sequence of Aphanomyces invadans NJM9701.</title>
        <authorList>
            <consortium name="The Broad Institute Genomics Platform"/>
            <person name="Russ C."/>
            <person name="Tyler B."/>
            <person name="van West P."/>
            <person name="Dieguez-Uribeondo J."/>
            <person name="Young S.K."/>
            <person name="Zeng Q."/>
            <person name="Gargeya S."/>
            <person name="Fitzgerald M."/>
            <person name="Abouelleil A."/>
            <person name="Alvarado L."/>
            <person name="Chapman S.B."/>
            <person name="Gainer-Dewar J."/>
            <person name="Goldberg J."/>
            <person name="Griggs A."/>
            <person name="Gujja S."/>
            <person name="Hansen M."/>
            <person name="Howarth C."/>
            <person name="Imamovic A."/>
            <person name="Ireland A."/>
            <person name="Larimer J."/>
            <person name="McCowan C."/>
            <person name="Murphy C."/>
            <person name="Pearson M."/>
            <person name="Poon T.W."/>
            <person name="Priest M."/>
            <person name="Roberts A."/>
            <person name="Saif S."/>
            <person name="Shea T."/>
            <person name="Sykes S."/>
            <person name="Wortman J."/>
            <person name="Nusbaum C."/>
            <person name="Birren B."/>
        </authorList>
    </citation>
    <scope>NUCLEOTIDE SEQUENCE [LARGE SCALE GENOMIC DNA]</scope>
    <source>
        <strain evidence="1">NJM9701</strain>
    </source>
</reference>
<evidence type="ECO:0000313" key="1">
    <source>
        <dbReference type="EMBL" id="ETV97390.1"/>
    </source>
</evidence>
<organism evidence="1">
    <name type="scientific">Aphanomyces invadans</name>
    <dbReference type="NCBI Taxonomy" id="157072"/>
    <lineage>
        <taxon>Eukaryota</taxon>
        <taxon>Sar</taxon>
        <taxon>Stramenopiles</taxon>
        <taxon>Oomycota</taxon>
        <taxon>Saprolegniomycetes</taxon>
        <taxon>Saprolegniales</taxon>
        <taxon>Verrucalvaceae</taxon>
        <taxon>Aphanomyces</taxon>
    </lineage>
</organism>